<reference evidence="10" key="1">
    <citation type="journal article" date="2019" name="Int. J. Syst. Evol. Microbiol.">
        <title>The Global Catalogue of Microorganisms (GCM) 10K type strain sequencing project: providing services to taxonomists for standard genome sequencing and annotation.</title>
        <authorList>
            <consortium name="The Broad Institute Genomics Platform"/>
            <consortium name="The Broad Institute Genome Sequencing Center for Infectious Disease"/>
            <person name="Wu L."/>
            <person name="Ma J."/>
        </authorList>
    </citation>
    <scope>NUCLEOTIDE SEQUENCE [LARGE SCALE GENOMIC DNA]</scope>
    <source>
        <strain evidence="10">CCUG 60023</strain>
    </source>
</reference>
<feature type="transmembrane region" description="Helical" evidence="8">
    <location>
        <begin position="77"/>
        <end position="97"/>
    </location>
</feature>
<dbReference type="PANTHER" id="PTHR34979:SF1">
    <property type="entry name" value="INNER MEMBRANE PROTEIN YGAZ"/>
    <property type="match status" value="1"/>
</dbReference>
<gene>
    <name evidence="9" type="ORF">ACFQ14_07550</name>
</gene>
<evidence type="ECO:0000256" key="6">
    <source>
        <dbReference type="ARBA" id="ARBA00022989"/>
    </source>
</evidence>
<evidence type="ECO:0000256" key="8">
    <source>
        <dbReference type="SAM" id="Phobius"/>
    </source>
</evidence>
<feature type="transmembrane region" description="Helical" evidence="8">
    <location>
        <begin position="141"/>
        <end position="164"/>
    </location>
</feature>
<evidence type="ECO:0000256" key="2">
    <source>
        <dbReference type="ARBA" id="ARBA00010735"/>
    </source>
</evidence>
<protein>
    <submittedName>
        <fullName evidence="9">AzlC family ABC transporter permease</fullName>
    </submittedName>
</protein>
<keyword evidence="7 8" id="KW-0472">Membrane</keyword>
<dbReference type="EMBL" id="JBHTJV010000005">
    <property type="protein sequence ID" value="MFD0916256.1"/>
    <property type="molecule type" value="Genomic_DNA"/>
</dbReference>
<keyword evidence="3" id="KW-0813">Transport</keyword>
<accession>A0ABW3FHG3</accession>
<evidence type="ECO:0000256" key="5">
    <source>
        <dbReference type="ARBA" id="ARBA00022692"/>
    </source>
</evidence>
<dbReference type="RefSeq" id="WP_377212118.1">
    <property type="nucleotide sequence ID" value="NZ_JBHTJV010000005.1"/>
</dbReference>
<dbReference type="Proteomes" id="UP001597101">
    <property type="component" value="Unassembled WGS sequence"/>
</dbReference>
<keyword evidence="6 8" id="KW-1133">Transmembrane helix</keyword>
<dbReference type="Pfam" id="PF03591">
    <property type="entry name" value="AzlC"/>
    <property type="match status" value="1"/>
</dbReference>
<evidence type="ECO:0000256" key="4">
    <source>
        <dbReference type="ARBA" id="ARBA00022475"/>
    </source>
</evidence>
<evidence type="ECO:0000256" key="3">
    <source>
        <dbReference type="ARBA" id="ARBA00022448"/>
    </source>
</evidence>
<feature type="transmembrane region" description="Helical" evidence="8">
    <location>
        <begin position="194"/>
        <end position="212"/>
    </location>
</feature>
<dbReference type="PANTHER" id="PTHR34979">
    <property type="entry name" value="INNER MEMBRANE PROTEIN YGAZ"/>
    <property type="match status" value="1"/>
</dbReference>
<proteinExistence type="inferred from homology"/>
<dbReference type="InterPro" id="IPR011606">
    <property type="entry name" value="Brnchd-chn_aa_trnsp_permease"/>
</dbReference>
<evidence type="ECO:0000313" key="10">
    <source>
        <dbReference type="Proteomes" id="UP001597101"/>
    </source>
</evidence>
<keyword evidence="4" id="KW-1003">Cell membrane</keyword>
<feature type="transmembrane region" description="Helical" evidence="8">
    <location>
        <begin position="170"/>
        <end position="187"/>
    </location>
</feature>
<comment type="similarity">
    <text evidence="2">Belongs to the AzlC family.</text>
</comment>
<keyword evidence="10" id="KW-1185">Reference proteome</keyword>
<keyword evidence="5 8" id="KW-0812">Transmembrane</keyword>
<name>A0ABW3FHG3_9HYPH</name>
<evidence type="ECO:0000313" key="9">
    <source>
        <dbReference type="EMBL" id="MFD0916256.1"/>
    </source>
</evidence>
<evidence type="ECO:0000256" key="7">
    <source>
        <dbReference type="ARBA" id="ARBA00023136"/>
    </source>
</evidence>
<feature type="transmembrane region" description="Helical" evidence="8">
    <location>
        <begin position="26"/>
        <end position="45"/>
    </location>
</feature>
<comment type="caution">
    <text evidence="9">The sequence shown here is derived from an EMBL/GenBank/DDBJ whole genome shotgun (WGS) entry which is preliminary data.</text>
</comment>
<comment type="subcellular location">
    <subcellularLocation>
        <location evidence="1">Cell membrane</location>
        <topology evidence="1">Multi-pass membrane protein</topology>
    </subcellularLocation>
</comment>
<evidence type="ECO:0000256" key="1">
    <source>
        <dbReference type="ARBA" id="ARBA00004651"/>
    </source>
</evidence>
<sequence>MSAADEIGGAEAVDFRREFSAALRDVTPVMIAVLPFGALFAALAVGQGLPKWEVVFASATIFAGASQYAMLDLLGQQVPYWAIVLTVVAINFRHVLYSATIGRAMGRFSTVQKAGAFFFLMDPLFAAAESRRRNTVLNPSYFFSYGIMLYAAWMVANGIGAFFGTLIDDPAAWGFDMLLPVYFIGLVMGFRKALNFVPVLAVSVATSLVIWWTIGAPWNVTLGGLAGLLCAAAMSKPKVSSKGEAAP</sequence>
<organism evidence="9 10">
    <name type="scientific">Pseudahrensia aquimaris</name>
    <dbReference type="NCBI Taxonomy" id="744461"/>
    <lineage>
        <taxon>Bacteria</taxon>
        <taxon>Pseudomonadati</taxon>
        <taxon>Pseudomonadota</taxon>
        <taxon>Alphaproteobacteria</taxon>
        <taxon>Hyphomicrobiales</taxon>
        <taxon>Ahrensiaceae</taxon>
        <taxon>Pseudahrensia</taxon>
    </lineage>
</organism>